<dbReference type="InterPro" id="IPR013520">
    <property type="entry name" value="Ribonucl_H"/>
</dbReference>
<dbReference type="InterPro" id="IPR022894">
    <property type="entry name" value="Oligoribonuclease"/>
</dbReference>
<evidence type="ECO:0000256" key="13">
    <source>
        <dbReference type="ARBA" id="ARBA00046792"/>
    </source>
</evidence>
<dbReference type="PANTHER" id="PTHR11046">
    <property type="entry name" value="OLIGORIBONUCLEASE, MITOCHONDRIAL"/>
    <property type="match status" value="1"/>
</dbReference>
<keyword evidence="12 14" id="KW-0234">DNA repair</keyword>
<comment type="cofactor">
    <cofactor evidence="2">
        <name>Mg(2+)</name>
        <dbReference type="ChEBI" id="CHEBI:18420"/>
    </cofactor>
</comment>
<comment type="caution">
    <text evidence="17">The sequence shown here is derived from an EMBL/GenBank/DDBJ whole genome shotgun (WGS) entry which is preliminary data.</text>
</comment>
<evidence type="ECO:0000256" key="10">
    <source>
        <dbReference type="ARBA" id="ARBA00022842"/>
    </source>
</evidence>
<dbReference type="InterPro" id="IPR038649">
    <property type="entry name" value="EXOI_SH3_sf"/>
</dbReference>
<evidence type="ECO:0000256" key="1">
    <source>
        <dbReference type="ARBA" id="ARBA00000563"/>
    </source>
</evidence>
<dbReference type="Proteomes" id="UP001157353">
    <property type="component" value="Unassembled WGS sequence"/>
</dbReference>
<dbReference type="Pfam" id="PF26016">
    <property type="entry name" value="ExoI_C"/>
    <property type="match status" value="1"/>
</dbReference>
<evidence type="ECO:0000259" key="16">
    <source>
        <dbReference type="PROSITE" id="PS51785"/>
    </source>
</evidence>
<dbReference type="NCBIfam" id="NF008746">
    <property type="entry name" value="PRK11779.1"/>
    <property type="match status" value="1"/>
</dbReference>
<dbReference type="Gene3D" id="1.10.287.1240">
    <property type="match status" value="1"/>
</dbReference>
<feature type="domain" description="ExoI SH3-like" evidence="15">
    <location>
        <begin position="210"/>
        <end position="364"/>
    </location>
</feature>
<dbReference type="PROSITE" id="PS51784">
    <property type="entry name" value="EXOI_SH3"/>
    <property type="match status" value="1"/>
</dbReference>
<dbReference type="PANTHER" id="PTHR11046:SF11">
    <property type="entry name" value="EXODEOXYRIBONUCLEASE I"/>
    <property type="match status" value="1"/>
</dbReference>
<dbReference type="PIRSF" id="PIRSF000977">
    <property type="entry name" value="Exodeoxyribonuclease_I"/>
    <property type="match status" value="1"/>
</dbReference>
<evidence type="ECO:0000256" key="12">
    <source>
        <dbReference type="ARBA" id="ARBA00023204"/>
    </source>
</evidence>
<keyword evidence="11" id="KW-0238">DNA-binding</keyword>
<gene>
    <name evidence="17" type="ORF">GCM10007916_27230</name>
</gene>
<reference evidence="18" key="1">
    <citation type="journal article" date="2019" name="Int. J. Syst. Evol. Microbiol.">
        <title>The Global Catalogue of Microorganisms (GCM) 10K type strain sequencing project: providing services to taxonomists for standard genome sequencing and annotation.</title>
        <authorList>
            <consortium name="The Broad Institute Genomics Platform"/>
            <consortium name="The Broad Institute Genome Sequencing Center for Infectious Disease"/>
            <person name="Wu L."/>
            <person name="Ma J."/>
        </authorList>
    </citation>
    <scope>NUCLEOTIDE SEQUENCE [LARGE SCALE GENOMIC DNA]</scope>
    <source>
        <strain evidence="18">NBRC 103166</strain>
    </source>
</reference>
<dbReference type="Gene3D" id="1.20.1280.70">
    <property type="entry name" value="Exonuclease ExoI, domain 3"/>
    <property type="match status" value="1"/>
</dbReference>
<dbReference type="InterPro" id="IPR058561">
    <property type="entry name" value="Exonuc_1_C"/>
</dbReference>
<comment type="catalytic activity">
    <reaction evidence="1 14">
        <text>Exonucleolytic cleavage in the 3'- to 5'-direction to yield nucleoside 5'-phosphates.</text>
        <dbReference type="EC" id="3.1.11.1"/>
    </reaction>
</comment>
<keyword evidence="10" id="KW-0460">Magnesium</keyword>
<proteinExistence type="predicted"/>
<dbReference type="InterPro" id="IPR036397">
    <property type="entry name" value="RNaseH_sf"/>
</dbReference>
<evidence type="ECO:0000256" key="3">
    <source>
        <dbReference type="ARBA" id="ARBA00012108"/>
    </source>
</evidence>
<keyword evidence="9 14" id="KW-0269">Exonuclease</keyword>
<keyword evidence="18" id="KW-1185">Reference proteome</keyword>
<name>A0ABQ6E2J0_9GAMM</name>
<dbReference type="SMART" id="SM00479">
    <property type="entry name" value="EXOIII"/>
    <property type="match status" value="1"/>
</dbReference>
<sequence length="486" mass="56350">MGLKQQMNINDNTIQQPTLYWHDYETFGLNPGTDRPSQFAGIRTDVDLNPVADANEWYCRIPSDYLPEPVACLITGITPQQTLQHGLTENEFITKINQQFSQADTCVVGYNNIRFDDEVTRFTLYRNFLDPYQREWKNGCSRWDIIDLVRACYALRPEGINWPIDENDVPSFRLELLTAENGLAHDQAHDAMSDVYATIAIAKLIKQKQPKLFDYCFNLRHKNNVINTLKMGSFTPLIHVSGMFPALQGCISYVLPIASHPTNKNAVIVVDLNKDITSLETLTVEEIRHYLYTPSADLPEGITRPAIKLLHINKCPIVAPAKTLTEQRADELGIDRVQCRQSLEFIKAHQTLADKLRLVFSEERIFEQKQSAEEMLYSGGFFSHKDKAQINQIAESPFEDLANMNYDFEDSRLERLLWHYRARNGEQFLSIDEQQKWQRECEVYLLEHQQSYIEKIDALALEHQHSPEKIELLQQLHHYLHFLTYK</sequence>
<evidence type="ECO:0000313" key="18">
    <source>
        <dbReference type="Proteomes" id="UP001157353"/>
    </source>
</evidence>
<keyword evidence="7 14" id="KW-0227">DNA damage</keyword>
<evidence type="ECO:0000256" key="8">
    <source>
        <dbReference type="ARBA" id="ARBA00022801"/>
    </source>
</evidence>
<evidence type="ECO:0000256" key="6">
    <source>
        <dbReference type="ARBA" id="ARBA00022723"/>
    </source>
</evidence>
<organism evidence="17 18">
    <name type="scientific">Psychromonas marina</name>
    <dbReference type="NCBI Taxonomy" id="88364"/>
    <lineage>
        <taxon>Bacteria</taxon>
        <taxon>Pseudomonadati</taxon>
        <taxon>Pseudomonadota</taxon>
        <taxon>Gammaproteobacteria</taxon>
        <taxon>Alteromonadales</taxon>
        <taxon>Psychromonadaceae</taxon>
        <taxon>Psychromonas</taxon>
    </lineage>
</organism>
<dbReference type="PROSITE" id="PS51785">
    <property type="entry name" value="EXOI_C"/>
    <property type="match status" value="1"/>
</dbReference>
<dbReference type="EMBL" id="BSPQ01000013">
    <property type="protein sequence ID" value="GLS91654.1"/>
    <property type="molecule type" value="Genomic_DNA"/>
</dbReference>
<evidence type="ECO:0000256" key="5">
    <source>
        <dbReference type="ARBA" id="ARBA00022722"/>
    </source>
</evidence>
<evidence type="ECO:0000256" key="2">
    <source>
        <dbReference type="ARBA" id="ARBA00001946"/>
    </source>
</evidence>
<dbReference type="EC" id="3.1.11.1" evidence="3 14"/>
<evidence type="ECO:0000256" key="7">
    <source>
        <dbReference type="ARBA" id="ARBA00022763"/>
    </source>
</evidence>
<accession>A0ABQ6E2J0</accession>
<evidence type="ECO:0000256" key="14">
    <source>
        <dbReference type="PIRNR" id="PIRNR000977"/>
    </source>
</evidence>
<evidence type="ECO:0000256" key="11">
    <source>
        <dbReference type="ARBA" id="ARBA00023125"/>
    </source>
</evidence>
<dbReference type="Gene3D" id="3.30.420.10">
    <property type="entry name" value="Ribonuclease H-like superfamily/Ribonuclease H"/>
    <property type="match status" value="1"/>
</dbReference>
<evidence type="ECO:0000256" key="9">
    <source>
        <dbReference type="ARBA" id="ARBA00022839"/>
    </source>
</evidence>
<dbReference type="InterPro" id="IPR013620">
    <property type="entry name" value="Exonuc_1_SH3"/>
</dbReference>
<dbReference type="InterPro" id="IPR012337">
    <property type="entry name" value="RNaseH-like_sf"/>
</dbReference>
<dbReference type="SUPFAM" id="SSF53098">
    <property type="entry name" value="Ribonuclease H-like"/>
    <property type="match status" value="1"/>
</dbReference>
<keyword evidence="5 14" id="KW-0540">Nuclease</keyword>
<dbReference type="InterPro" id="IPR034747">
    <property type="entry name" value="EXOI_SH3"/>
</dbReference>
<dbReference type="Pfam" id="PF00929">
    <property type="entry name" value="RNase_T"/>
    <property type="match status" value="1"/>
</dbReference>
<protein>
    <recommendedName>
        <fullName evidence="4 14">Exodeoxyribonuclease I</fullName>
        <ecNumber evidence="3 14">3.1.11.1</ecNumber>
    </recommendedName>
</protein>
<keyword evidence="8 14" id="KW-0378">Hydrolase</keyword>
<dbReference type="CDD" id="cd06138">
    <property type="entry name" value="ExoI_N"/>
    <property type="match status" value="1"/>
</dbReference>
<feature type="domain" description="ExoI C-terminal" evidence="16">
    <location>
        <begin position="368"/>
        <end position="484"/>
    </location>
</feature>
<dbReference type="InterPro" id="IPR023607">
    <property type="entry name" value="Exodeoxyribonuclease_I"/>
</dbReference>
<evidence type="ECO:0000256" key="4">
    <source>
        <dbReference type="ARBA" id="ARBA00019900"/>
    </source>
</evidence>
<evidence type="ECO:0000259" key="15">
    <source>
        <dbReference type="PROSITE" id="PS51784"/>
    </source>
</evidence>
<comment type="subunit">
    <text evidence="13">Monomer. Interacts with ssb (via C-terminus); this interaction stimulates the exonuclease activity by recruiting the enzyme to its substrate.</text>
</comment>
<dbReference type="Pfam" id="PF08411">
    <property type="entry name" value="ExoI_SH3"/>
    <property type="match status" value="1"/>
</dbReference>
<dbReference type="Gene3D" id="3.30.1520.20">
    <property type="entry name" value="Exonuclease ExoI, domain 2"/>
    <property type="match status" value="1"/>
</dbReference>
<keyword evidence="6" id="KW-0479">Metal-binding</keyword>
<evidence type="ECO:0000313" key="17">
    <source>
        <dbReference type="EMBL" id="GLS91654.1"/>
    </source>
</evidence>